<dbReference type="Proteomes" id="UP000315816">
    <property type="component" value="Unassembled WGS sequence"/>
</dbReference>
<dbReference type="GO" id="GO:0003908">
    <property type="term" value="F:methylated-DNA-[protein]-cysteine S-methyltransferase activity"/>
    <property type="evidence" value="ECO:0007669"/>
    <property type="project" value="UniProtKB-EC"/>
</dbReference>
<dbReference type="GO" id="GO:0006281">
    <property type="term" value="P:DNA repair"/>
    <property type="evidence" value="ECO:0007669"/>
    <property type="project" value="InterPro"/>
</dbReference>
<keyword evidence="3" id="KW-0808">Transferase</keyword>
<dbReference type="SUPFAM" id="SSF46767">
    <property type="entry name" value="Methylated DNA-protein cysteine methyltransferase, C-terminal domain"/>
    <property type="match status" value="1"/>
</dbReference>
<dbReference type="PROSITE" id="PS01124">
    <property type="entry name" value="HTH_ARAC_FAMILY_2"/>
    <property type="match status" value="1"/>
</dbReference>
<dbReference type="AlphaFoldDB" id="A0A545SQH6"/>
<dbReference type="InterPro" id="IPR018060">
    <property type="entry name" value="HTH_AraC"/>
</dbReference>
<protein>
    <submittedName>
        <fullName evidence="3">Methylated-DNA--[protein]-cysteine S-methyltransferase</fullName>
        <ecNumber evidence="3">2.1.1.63</ecNumber>
    </submittedName>
</protein>
<dbReference type="Pfam" id="PF01035">
    <property type="entry name" value="DNA_binding_1"/>
    <property type="match status" value="1"/>
</dbReference>
<dbReference type="Gene3D" id="1.10.10.10">
    <property type="entry name" value="Winged helix-like DNA-binding domain superfamily/Winged helix DNA-binding domain"/>
    <property type="match status" value="1"/>
</dbReference>
<evidence type="ECO:0000256" key="1">
    <source>
        <dbReference type="ARBA" id="ARBA00022763"/>
    </source>
</evidence>
<dbReference type="InterPro" id="IPR036388">
    <property type="entry name" value="WH-like_DNA-bd_sf"/>
</dbReference>
<dbReference type="GO" id="GO:0003700">
    <property type="term" value="F:DNA-binding transcription factor activity"/>
    <property type="evidence" value="ECO:0007669"/>
    <property type="project" value="InterPro"/>
</dbReference>
<dbReference type="InterPro" id="IPR036217">
    <property type="entry name" value="MethylDNA_cys_MeTrfase_DNAb"/>
</dbReference>
<dbReference type="Gene3D" id="1.10.10.60">
    <property type="entry name" value="Homeodomain-like"/>
    <property type="match status" value="1"/>
</dbReference>
<dbReference type="GO" id="GO:0032259">
    <property type="term" value="P:methylation"/>
    <property type="evidence" value="ECO:0007669"/>
    <property type="project" value="UniProtKB-KW"/>
</dbReference>
<dbReference type="PANTHER" id="PTHR10815:SF5">
    <property type="entry name" value="METHYLATED-DNA--PROTEIN-CYSTEINE METHYLTRANSFERASE"/>
    <property type="match status" value="1"/>
</dbReference>
<evidence type="ECO:0000259" key="2">
    <source>
        <dbReference type="PROSITE" id="PS01124"/>
    </source>
</evidence>
<keyword evidence="4" id="KW-1185">Reference proteome</keyword>
<dbReference type="OrthoDB" id="9802228at2"/>
<dbReference type="EMBL" id="VICH01000007">
    <property type="protein sequence ID" value="TQV67222.1"/>
    <property type="molecule type" value="Genomic_DNA"/>
</dbReference>
<dbReference type="NCBIfam" id="TIGR00589">
    <property type="entry name" value="ogt"/>
    <property type="match status" value="1"/>
</dbReference>
<organism evidence="3 4">
    <name type="scientific">Aliiroseovarius halocynthiae</name>
    <dbReference type="NCBI Taxonomy" id="985055"/>
    <lineage>
        <taxon>Bacteria</taxon>
        <taxon>Pseudomonadati</taxon>
        <taxon>Pseudomonadota</taxon>
        <taxon>Alphaproteobacteria</taxon>
        <taxon>Rhodobacterales</taxon>
        <taxon>Paracoccaceae</taxon>
        <taxon>Aliiroseovarius</taxon>
    </lineage>
</organism>
<dbReference type="PANTHER" id="PTHR10815">
    <property type="entry name" value="METHYLATED-DNA--PROTEIN-CYSTEINE METHYLTRANSFERASE"/>
    <property type="match status" value="1"/>
</dbReference>
<sequence length="160" mass="17987">MGFDPSTIRRSFKRQFGMTFLEMARQRRLHERFETMADGGQVIDAQMESGFKSASAFRAAFAKSVWDELRQIPPGQTHSYSDIAKQMGRPSASRAVARTNGATQIALIVTCHQVIGADGSLAGNGGGLWRKQKLLEIERYYRTIPRKRLGRRRLQQAVGQ</sequence>
<reference evidence="3 4" key="1">
    <citation type="submission" date="2019-06" db="EMBL/GenBank/DDBJ databases">
        <title>A novel species of marine bacteria.</title>
        <authorList>
            <person name="Wang Y."/>
        </authorList>
    </citation>
    <scope>NUCLEOTIDE SEQUENCE [LARGE SCALE GENOMIC DNA]</scope>
    <source>
        <strain evidence="3 4">MA1-10</strain>
    </source>
</reference>
<keyword evidence="1" id="KW-0227">DNA damage</keyword>
<gene>
    <name evidence="3" type="ORF">FIL88_11550</name>
</gene>
<feature type="domain" description="HTH araC/xylS-type" evidence="2">
    <location>
        <begin position="1"/>
        <end position="63"/>
    </location>
</feature>
<evidence type="ECO:0000313" key="3">
    <source>
        <dbReference type="EMBL" id="TQV67222.1"/>
    </source>
</evidence>
<dbReference type="EC" id="2.1.1.63" evidence="3"/>
<comment type="caution">
    <text evidence="3">The sequence shown here is derived from an EMBL/GenBank/DDBJ whole genome shotgun (WGS) entry which is preliminary data.</text>
</comment>
<dbReference type="CDD" id="cd06445">
    <property type="entry name" value="ATase"/>
    <property type="match status" value="1"/>
</dbReference>
<name>A0A545SQH6_9RHOB</name>
<proteinExistence type="predicted"/>
<keyword evidence="3" id="KW-0489">Methyltransferase</keyword>
<accession>A0A545SQH6</accession>
<dbReference type="InterPro" id="IPR014048">
    <property type="entry name" value="MethylDNA_cys_MeTrfase_DNA-bd"/>
</dbReference>
<evidence type="ECO:0000313" key="4">
    <source>
        <dbReference type="Proteomes" id="UP000315816"/>
    </source>
</evidence>
<dbReference type="GO" id="GO:0043565">
    <property type="term" value="F:sequence-specific DNA binding"/>
    <property type="evidence" value="ECO:0007669"/>
    <property type="project" value="InterPro"/>
</dbReference>